<evidence type="ECO:0000313" key="4">
    <source>
        <dbReference type="Ensembl" id="ENSXCOP00000015960.1"/>
    </source>
</evidence>
<feature type="domain" description="Beta/gamma crystallin 'Greek key'" evidence="3">
    <location>
        <begin position="106"/>
        <end position="187"/>
    </location>
</feature>
<keyword evidence="5" id="KW-1185">Reference proteome</keyword>
<reference evidence="4" key="2">
    <citation type="submission" date="2025-09" db="UniProtKB">
        <authorList>
            <consortium name="Ensembl"/>
        </authorList>
    </citation>
    <scope>IDENTIFICATION</scope>
</reference>
<dbReference type="InterPro" id="IPR011024">
    <property type="entry name" value="G_crystallin-like"/>
</dbReference>
<dbReference type="Gene3D" id="2.60.20.10">
    <property type="entry name" value="Crystallins"/>
    <property type="match status" value="2"/>
</dbReference>
<dbReference type="GO" id="GO:0007601">
    <property type="term" value="P:visual perception"/>
    <property type="evidence" value="ECO:0007669"/>
    <property type="project" value="TreeGrafter"/>
</dbReference>
<evidence type="ECO:0000313" key="5">
    <source>
        <dbReference type="Proteomes" id="UP000261380"/>
    </source>
</evidence>
<dbReference type="Pfam" id="PF00030">
    <property type="entry name" value="Crystall"/>
    <property type="match status" value="2"/>
</dbReference>
<dbReference type="Proteomes" id="UP000261380">
    <property type="component" value="Unplaced"/>
</dbReference>
<evidence type="ECO:0000259" key="3">
    <source>
        <dbReference type="SMART" id="SM00247"/>
    </source>
</evidence>
<keyword evidence="2" id="KW-0677">Repeat</keyword>
<dbReference type="GO" id="GO:0005212">
    <property type="term" value="F:structural constituent of eye lens"/>
    <property type="evidence" value="ECO:0007669"/>
    <property type="project" value="TreeGrafter"/>
</dbReference>
<evidence type="ECO:0000256" key="2">
    <source>
        <dbReference type="ARBA" id="ARBA00022737"/>
    </source>
</evidence>
<dbReference type="Ensembl" id="ENSXCOT00000016159.1">
    <property type="protein sequence ID" value="ENSXCOP00000015960.1"/>
    <property type="gene ID" value="ENSXCOG00000012057.1"/>
</dbReference>
<dbReference type="PANTHER" id="PTHR11818">
    <property type="entry name" value="BETA/GAMMA CRYSTALLIN"/>
    <property type="match status" value="1"/>
</dbReference>
<dbReference type="PANTHER" id="PTHR11818:SF54">
    <property type="entry name" value="BETAA1C-CRYSTALLIN-RELATED"/>
    <property type="match status" value="1"/>
</dbReference>
<sequence length="260" mass="30009">ISTTHSSNPCLPICHSLHQVTVFEQEHFQGKCPEFMAATWTTSAPSDCHIHHSHLQLGGFERHDCQGQLFILERGEYPKRVANAGSLSYHTECFMSIRPIYCAISKTLMDEEPKLWILLRELHPSLQAVGWFMLEVGSMHVFVCYEYPGYRGQQYLMECERHGGDYQHWRNWGSHCQTAKIQSIRRIRHCGASYRGQQQVELEPKNPCAPPQFGSEGLWTITTTQTMWDLAATSQAHPSFLWIKETKKQVQLYLTCFFIS</sequence>
<evidence type="ECO:0000256" key="1">
    <source>
        <dbReference type="ARBA" id="ARBA00009646"/>
    </source>
</evidence>
<dbReference type="InterPro" id="IPR001064">
    <property type="entry name" value="Beta/gamma_crystallin"/>
</dbReference>
<dbReference type="AlphaFoldDB" id="A0A3B5LYG2"/>
<name>A0A3B5LYG2_9TELE</name>
<dbReference type="SUPFAM" id="SSF49695">
    <property type="entry name" value="gamma-Crystallin-like"/>
    <property type="match status" value="1"/>
</dbReference>
<feature type="domain" description="Beta/gamma crystallin 'Greek key'" evidence="3">
    <location>
        <begin position="19"/>
        <end position="100"/>
    </location>
</feature>
<organism evidence="4 5">
    <name type="scientific">Xiphophorus couchianus</name>
    <name type="common">Monterrey platyfish</name>
    <dbReference type="NCBI Taxonomy" id="32473"/>
    <lineage>
        <taxon>Eukaryota</taxon>
        <taxon>Metazoa</taxon>
        <taxon>Chordata</taxon>
        <taxon>Craniata</taxon>
        <taxon>Vertebrata</taxon>
        <taxon>Euteleostomi</taxon>
        <taxon>Actinopterygii</taxon>
        <taxon>Neopterygii</taxon>
        <taxon>Teleostei</taxon>
        <taxon>Neoteleostei</taxon>
        <taxon>Acanthomorphata</taxon>
        <taxon>Ovalentaria</taxon>
        <taxon>Atherinomorphae</taxon>
        <taxon>Cyprinodontiformes</taxon>
        <taxon>Poeciliidae</taxon>
        <taxon>Poeciliinae</taxon>
        <taxon>Xiphophorus</taxon>
    </lineage>
</organism>
<comment type="similarity">
    <text evidence="1">Belongs to the beta/gamma-crystallin family.</text>
</comment>
<protein>
    <recommendedName>
        <fullName evidence="3">Beta/gamma crystallin 'Greek key' domain-containing protein</fullName>
    </recommendedName>
</protein>
<proteinExistence type="inferred from homology"/>
<dbReference type="SMART" id="SM00247">
    <property type="entry name" value="XTALbg"/>
    <property type="match status" value="2"/>
</dbReference>
<dbReference type="GO" id="GO:0002088">
    <property type="term" value="P:lens development in camera-type eye"/>
    <property type="evidence" value="ECO:0007669"/>
    <property type="project" value="TreeGrafter"/>
</dbReference>
<dbReference type="GeneTree" id="ENSGT00940000165124"/>
<accession>A0A3B5LYG2</accession>
<dbReference type="STRING" id="32473.ENSXCOP00000015960"/>
<dbReference type="InterPro" id="IPR050252">
    <property type="entry name" value="Beta/Gamma-Crystallin"/>
</dbReference>
<reference evidence="4" key="1">
    <citation type="submission" date="2025-08" db="UniProtKB">
        <authorList>
            <consortium name="Ensembl"/>
        </authorList>
    </citation>
    <scope>IDENTIFICATION</scope>
</reference>